<proteinExistence type="predicted"/>
<dbReference type="PIRSF" id="PIRSF018072">
    <property type="entry name" value="UCP018072"/>
    <property type="match status" value="1"/>
</dbReference>
<dbReference type="InterPro" id="IPR039569">
    <property type="entry name" value="FAS1-like_DH_region"/>
</dbReference>
<dbReference type="SUPFAM" id="SSF54637">
    <property type="entry name" value="Thioesterase/thiol ester dehydrase-isomerase"/>
    <property type="match status" value="1"/>
</dbReference>
<accession>A0AAN0MI35</accession>
<evidence type="ECO:0000313" key="3">
    <source>
        <dbReference type="Proteomes" id="UP001431656"/>
    </source>
</evidence>
<dbReference type="InterPro" id="IPR016709">
    <property type="entry name" value="HadA-like"/>
</dbReference>
<dbReference type="EMBL" id="AP028056">
    <property type="protein sequence ID" value="BEH02876.1"/>
    <property type="molecule type" value="Genomic_DNA"/>
</dbReference>
<dbReference type="Pfam" id="PF13452">
    <property type="entry name" value="FAS1_DH_region"/>
    <property type="match status" value="1"/>
</dbReference>
<name>A0AAN0MI35_9ACTN</name>
<keyword evidence="3" id="KW-1185">Reference proteome</keyword>
<dbReference type="Gene3D" id="3.10.129.10">
    <property type="entry name" value="Hotdog Thioesterase"/>
    <property type="match status" value="1"/>
</dbReference>
<reference evidence="2" key="1">
    <citation type="journal article" date="2024" name="Int. J. Syst. Evol. Microbiol.">
        <title>Brooklawnia propionicigenes sp. nov., a facultatively anaerobic, propionate-producing bacterium isolated from a methanogenic reactor treating waste from cattle farms.</title>
        <authorList>
            <person name="Akita Y."/>
            <person name="Ueki A."/>
            <person name="Tonouchi A."/>
            <person name="Sugawara Y."/>
            <person name="Honma S."/>
            <person name="Kaku N."/>
            <person name="Ueki K."/>
        </authorList>
    </citation>
    <scope>NUCLEOTIDE SEQUENCE</scope>
    <source>
        <strain evidence="2">SH051</strain>
    </source>
</reference>
<dbReference type="CDD" id="cd03441">
    <property type="entry name" value="R_hydratase_like"/>
    <property type="match status" value="1"/>
</dbReference>
<protein>
    <submittedName>
        <fullName evidence="2">MaoC family dehydratase N-terminal domain-containing protein</fullName>
    </submittedName>
</protein>
<dbReference type="KEGG" id="broo:brsh051_21570"/>
<dbReference type="RefSeq" id="WP_286264857.1">
    <property type="nucleotide sequence ID" value="NZ_AP028056.1"/>
</dbReference>
<evidence type="ECO:0000313" key="2">
    <source>
        <dbReference type="EMBL" id="BEH02876.1"/>
    </source>
</evidence>
<feature type="domain" description="FAS1-like dehydratase" evidence="1">
    <location>
        <begin position="7"/>
        <end position="127"/>
    </location>
</feature>
<sequence>MPISADHVGRVYPATKPYRVSRAKIAEFATALGDTNPAYFDDESPIAPPTFAAVIAAQAWGAMFDDPDLGLALRRTIHADQRFDIVRPLREGDDVVATLTIEKVRSRGNVDMVTIGVALSTVGGEPLGTATSQLIHTREEAVA</sequence>
<dbReference type="AlphaFoldDB" id="A0AAN0MI35"/>
<gene>
    <name evidence="2" type="ORF">brsh051_21570</name>
</gene>
<organism evidence="2 3">
    <name type="scientific">Brooklawnia propionicigenes</name>
    <dbReference type="NCBI Taxonomy" id="3041175"/>
    <lineage>
        <taxon>Bacteria</taxon>
        <taxon>Bacillati</taxon>
        <taxon>Actinomycetota</taxon>
        <taxon>Actinomycetes</taxon>
        <taxon>Propionibacteriales</taxon>
        <taxon>Propionibacteriaceae</taxon>
        <taxon>Brooklawnia</taxon>
    </lineage>
</organism>
<dbReference type="Proteomes" id="UP001431656">
    <property type="component" value="Chromosome"/>
</dbReference>
<evidence type="ECO:0000259" key="1">
    <source>
        <dbReference type="Pfam" id="PF13452"/>
    </source>
</evidence>
<dbReference type="InterPro" id="IPR029069">
    <property type="entry name" value="HotDog_dom_sf"/>
</dbReference>